<dbReference type="EMBL" id="JASPKZ010002104">
    <property type="protein sequence ID" value="KAJ9596224.1"/>
    <property type="molecule type" value="Genomic_DNA"/>
</dbReference>
<dbReference type="AlphaFoldDB" id="A0AAD8AC30"/>
<dbReference type="GO" id="GO:0005524">
    <property type="term" value="F:ATP binding"/>
    <property type="evidence" value="ECO:0007669"/>
    <property type="project" value="UniProtKB-KW"/>
</dbReference>
<evidence type="ECO:0000259" key="5">
    <source>
        <dbReference type="Pfam" id="PF00225"/>
    </source>
</evidence>
<keyword evidence="4" id="KW-0963">Cytoplasm</keyword>
<dbReference type="GO" id="GO:0003777">
    <property type="term" value="F:microtubule motor activity"/>
    <property type="evidence" value="ECO:0007669"/>
    <property type="project" value="InterPro"/>
</dbReference>
<name>A0AAD8AC30_DIPPU</name>
<evidence type="ECO:0000256" key="1">
    <source>
        <dbReference type="ARBA" id="ARBA00004245"/>
    </source>
</evidence>
<keyword evidence="2" id="KW-0547">Nucleotide-binding</keyword>
<dbReference type="PANTHER" id="PTHR21608:SF7">
    <property type="entry name" value="KINESIN-LIKE PROTEIN CG14535"/>
    <property type="match status" value="1"/>
</dbReference>
<evidence type="ECO:0000256" key="3">
    <source>
        <dbReference type="ARBA" id="ARBA00022840"/>
    </source>
</evidence>
<dbReference type="SUPFAM" id="SSF52540">
    <property type="entry name" value="P-loop containing nucleoside triphosphate hydrolases"/>
    <property type="match status" value="1"/>
</dbReference>
<sequence>KRTASFFTVDSRKKQVTLFDPAACGGTAAPEDRRVGVAAPKMFAFDAIFTQEDSQTEVCSTALTDVIHAVINGTDGCLFCFGHARLVDSGQNPEESHGIALKSSTPQTDVKSRSAVIAYISSLLEIRCYRVTSVSLM</sequence>
<keyword evidence="7" id="KW-1185">Reference proteome</keyword>
<protein>
    <recommendedName>
        <fullName evidence="5">Kinesin motor domain-containing protein</fullName>
    </recommendedName>
</protein>
<dbReference type="InterPro" id="IPR027640">
    <property type="entry name" value="Kinesin-like_fam"/>
</dbReference>
<gene>
    <name evidence="6" type="ORF">L9F63_027152</name>
</gene>
<dbReference type="GO" id="GO:0015630">
    <property type="term" value="C:microtubule cytoskeleton"/>
    <property type="evidence" value="ECO:0007669"/>
    <property type="project" value="UniProtKB-ARBA"/>
</dbReference>
<dbReference type="GO" id="GO:0007018">
    <property type="term" value="P:microtubule-based movement"/>
    <property type="evidence" value="ECO:0007669"/>
    <property type="project" value="InterPro"/>
</dbReference>
<dbReference type="Proteomes" id="UP001233999">
    <property type="component" value="Unassembled WGS sequence"/>
</dbReference>
<keyword evidence="3" id="KW-0067">ATP-binding</keyword>
<keyword evidence="4" id="KW-0206">Cytoskeleton</keyword>
<dbReference type="InterPro" id="IPR027417">
    <property type="entry name" value="P-loop_NTPase"/>
</dbReference>
<accession>A0AAD8AC30</accession>
<organism evidence="6 7">
    <name type="scientific">Diploptera punctata</name>
    <name type="common">Pacific beetle cockroach</name>
    <dbReference type="NCBI Taxonomy" id="6984"/>
    <lineage>
        <taxon>Eukaryota</taxon>
        <taxon>Metazoa</taxon>
        <taxon>Ecdysozoa</taxon>
        <taxon>Arthropoda</taxon>
        <taxon>Hexapoda</taxon>
        <taxon>Insecta</taxon>
        <taxon>Pterygota</taxon>
        <taxon>Neoptera</taxon>
        <taxon>Polyneoptera</taxon>
        <taxon>Dictyoptera</taxon>
        <taxon>Blattodea</taxon>
        <taxon>Blaberoidea</taxon>
        <taxon>Blaberidae</taxon>
        <taxon>Diplopterinae</taxon>
        <taxon>Diploptera</taxon>
    </lineage>
</organism>
<reference evidence="6" key="1">
    <citation type="journal article" date="2023" name="IScience">
        <title>Live-bearing cockroach genome reveals convergent evolutionary mechanisms linked to viviparity in insects and beyond.</title>
        <authorList>
            <person name="Fouks B."/>
            <person name="Harrison M.C."/>
            <person name="Mikhailova A.A."/>
            <person name="Marchal E."/>
            <person name="English S."/>
            <person name="Carruthers M."/>
            <person name="Jennings E.C."/>
            <person name="Chiamaka E.L."/>
            <person name="Frigard R.A."/>
            <person name="Pippel M."/>
            <person name="Attardo G.M."/>
            <person name="Benoit J.B."/>
            <person name="Bornberg-Bauer E."/>
            <person name="Tobe S.S."/>
        </authorList>
    </citation>
    <scope>NUCLEOTIDE SEQUENCE</scope>
    <source>
        <strain evidence="6">Stay&amp;Tobe</strain>
    </source>
</reference>
<feature type="non-terminal residue" evidence="6">
    <location>
        <position position="137"/>
    </location>
</feature>
<evidence type="ECO:0000313" key="6">
    <source>
        <dbReference type="EMBL" id="KAJ9596224.1"/>
    </source>
</evidence>
<feature type="non-terminal residue" evidence="6">
    <location>
        <position position="1"/>
    </location>
</feature>
<reference evidence="6" key="2">
    <citation type="submission" date="2023-05" db="EMBL/GenBank/DDBJ databases">
        <authorList>
            <person name="Fouks B."/>
        </authorList>
    </citation>
    <scope>NUCLEOTIDE SEQUENCE</scope>
    <source>
        <strain evidence="6">Stay&amp;Tobe</strain>
        <tissue evidence="6">Testes</tissue>
    </source>
</reference>
<evidence type="ECO:0000313" key="7">
    <source>
        <dbReference type="Proteomes" id="UP001233999"/>
    </source>
</evidence>
<dbReference type="Pfam" id="PF00225">
    <property type="entry name" value="Kinesin"/>
    <property type="match status" value="1"/>
</dbReference>
<evidence type="ECO:0000256" key="2">
    <source>
        <dbReference type="ARBA" id="ARBA00022741"/>
    </source>
</evidence>
<proteinExistence type="predicted"/>
<evidence type="ECO:0000256" key="4">
    <source>
        <dbReference type="ARBA" id="ARBA00023212"/>
    </source>
</evidence>
<comment type="subcellular location">
    <subcellularLocation>
        <location evidence="1">Cytoplasm</location>
        <location evidence="1">Cytoskeleton</location>
    </subcellularLocation>
</comment>
<dbReference type="GO" id="GO:0008017">
    <property type="term" value="F:microtubule binding"/>
    <property type="evidence" value="ECO:0007669"/>
    <property type="project" value="InterPro"/>
</dbReference>
<dbReference type="InterPro" id="IPR001752">
    <property type="entry name" value="Kinesin_motor_dom"/>
</dbReference>
<feature type="domain" description="Kinesin motor" evidence="5">
    <location>
        <begin position="34"/>
        <end position="83"/>
    </location>
</feature>
<dbReference type="Gene3D" id="3.40.850.10">
    <property type="entry name" value="Kinesin motor domain"/>
    <property type="match status" value="1"/>
</dbReference>
<dbReference type="InterPro" id="IPR036961">
    <property type="entry name" value="Kinesin_motor_dom_sf"/>
</dbReference>
<comment type="caution">
    <text evidence="6">The sequence shown here is derived from an EMBL/GenBank/DDBJ whole genome shotgun (WGS) entry which is preliminary data.</text>
</comment>
<dbReference type="PANTHER" id="PTHR21608">
    <property type="entry name" value="KINESIN-LIKE PROTEIN CG14535"/>
    <property type="match status" value="1"/>
</dbReference>